<accession>A0ABW0JKL9</accession>
<evidence type="ECO:0000256" key="1">
    <source>
        <dbReference type="ARBA" id="ARBA00022801"/>
    </source>
</evidence>
<dbReference type="Pfam" id="PF00857">
    <property type="entry name" value="Isochorismatase"/>
    <property type="match status" value="1"/>
</dbReference>
<organism evidence="4 5">
    <name type="scientific">Rhodanobacter umsongensis</name>
    <dbReference type="NCBI Taxonomy" id="633153"/>
    <lineage>
        <taxon>Bacteria</taxon>
        <taxon>Pseudomonadati</taxon>
        <taxon>Pseudomonadota</taxon>
        <taxon>Gammaproteobacteria</taxon>
        <taxon>Lysobacterales</taxon>
        <taxon>Rhodanobacteraceae</taxon>
        <taxon>Rhodanobacter</taxon>
    </lineage>
</organism>
<evidence type="ECO:0000256" key="2">
    <source>
        <dbReference type="SAM" id="SignalP"/>
    </source>
</evidence>
<dbReference type="SUPFAM" id="SSF52499">
    <property type="entry name" value="Isochorismatase-like hydrolases"/>
    <property type="match status" value="1"/>
</dbReference>
<dbReference type="EMBL" id="JBHSMK010000002">
    <property type="protein sequence ID" value="MFC5435980.1"/>
    <property type="molecule type" value="Genomic_DNA"/>
</dbReference>
<proteinExistence type="predicted"/>
<reference evidence="5" key="1">
    <citation type="journal article" date="2019" name="Int. J. Syst. Evol. Microbiol.">
        <title>The Global Catalogue of Microorganisms (GCM) 10K type strain sequencing project: providing services to taxonomists for standard genome sequencing and annotation.</title>
        <authorList>
            <consortium name="The Broad Institute Genomics Platform"/>
            <consortium name="The Broad Institute Genome Sequencing Center for Infectious Disease"/>
            <person name="Wu L."/>
            <person name="Ma J."/>
        </authorList>
    </citation>
    <scope>NUCLEOTIDE SEQUENCE [LARGE SCALE GENOMIC DNA]</scope>
    <source>
        <strain evidence="5">JCM 17130</strain>
    </source>
</reference>
<dbReference type="RefSeq" id="WP_377302776.1">
    <property type="nucleotide sequence ID" value="NZ_JBHSMK010000002.1"/>
</dbReference>
<dbReference type="Gene3D" id="3.40.50.850">
    <property type="entry name" value="Isochorismatase-like"/>
    <property type="match status" value="1"/>
</dbReference>
<feature type="domain" description="Isochorismatase-like" evidence="3">
    <location>
        <begin position="36"/>
        <end position="171"/>
    </location>
</feature>
<dbReference type="InterPro" id="IPR036380">
    <property type="entry name" value="Isochorismatase-like_sf"/>
</dbReference>
<dbReference type="PANTHER" id="PTHR43540:SF6">
    <property type="entry name" value="ISOCHORISMATASE-LIKE DOMAIN-CONTAINING PROTEIN"/>
    <property type="match status" value="1"/>
</dbReference>
<name>A0ABW0JKL9_9GAMM</name>
<sequence>MLFVTRRSFATFFAAALLCFIARAQAGQLTAQPEKSALVIVDAQIGVLSTVWDSARIIRNIESLVAKARAKHVPVFWVQHQDDDELKLGSKSWKLDPHFKPTANEVVIHKRFNSSFAETDLGSRLKLLGIKRIVLAGAATNWCIRSTAYATLDRGYDLTLVSDAHSTESLNTSDGTVVPAKLIVADLNTVMQWISAPGVKTEVKPTAEIRF</sequence>
<protein>
    <submittedName>
        <fullName evidence="4">Isochorismatase family protein</fullName>
    </submittedName>
</protein>
<dbReference type="InterPro" id="IPR000868">
    <property type="entry name" value="Isochorismatase-like_dom"/>
</dbReference>
<feature type="signal peptide" evidence="2">
    <location>
        <begin position="1"/>
        <end position="26"/>
    </location>
</feature>
<evidence type="ECO:0000313" key="5">
    <source>
        <dbReference type="Proteomes" id="UP001596013"/>
    </source>
</evidence>
<keyword evidence="5" id="KW-1185">Reference proteome</keyword>
<dbReference type="InterPro" id="IPR050272">
    <property type="entry name" value="Isochorismatase-like_hydrls"/>
</dbReference>
<evidence type="ECO:0000259" key="3">
    <source>
        <dbReference type="Pfam" id="PF00857"/>
    </source>
</evidence>
<comment type="caution">
    <text evidence="4">The sequence shown here is derived from an EMBL/GenBank/DDBJ whole genome shotgun (WGS) entry which is preliminary data.</text>
</comment>
<dbReference type="PANTHER" id="PTHR43540">
    <property type="entry name" value="PEROXYUREIDOACRYLATE/UREIDOACRYLATE AMIDOHYDROLASE-RELATED"/>
    <property type="match status" value="1"/>
</dbReference>
<dbReference type="Proteomes" id="UP001596013">
    <property type="component" value="Unassembled WGS sequence"/>
</dbReference>
<evidence type="ECO:0000313" key="4">
    <source>
        <dbReference type="EMBL" id="MFC5435980.1"/>
    </source>
</evidence>
<keyword evidence="1" id="KW-0378">Hydrolase</keyword>
<keyword evidence="2" id="KW-0732">Signal</keyword>
<feature type="chain" id="PRO_5047146624" evidence="2">
    <location>
        <begin position="27"/>
        <end position="211"/>
    </location>
</feature>
<gene>
    <name evidence="4" type="ORF">ACFPME_05385</name>
</gene>